<dbReference type="OrthoDB" id="6082535at2759"/>
<evidence type="ECO:0000313" key="8">
    <source>
        <dbReference type="Proteomes" id="UP000596742"/>
    </source>
</evidence>
<dbReference type="InterPro" id="IPR036056">
    <property type="entry name" value="Fibrinogen-like_C"/>
</dbReference>
<dbReference type="PANTHER" id="PTHR47221:SF5">
    <property type="entry name" value="FIBRINOGEN C-TERMINAL DOMAIN-CONTAINING PROTEIN"/>
    <property type="match status" value="1"/>
</dbReference>
<feature type="chain" id="PRO_5032392313" description="Fibrinogen C-terminal domain-containing protein" evidence="5">
    <location>
        <begin position="17"/>
        <end position="318"/>
    </location>
</feature>
<dbReference type="PROSITE" id="PS51406">
    <property type="entry name" value="FIBRINOGEN_C_2"/>
    <property type="match status" value="1"/>
</dbReference>
<keyword evidence="5" id="KW-0732">Signal</keyword>
<dbReference type="Gene3D" id="3.90.215.10">
    <property type="entry name" value="Gamma Fibrinogen, chain A, domain 1"/>
    <property type="match status" value="1"/>
</dbReference>
<evidence type="ECO:0000256" key="2">
    <source>
        <dbReference type="ARBA" id="ARBA00022525"/>
    </source>
</evidence>
<dbReference type="InterPro" id="IPR014716">
    <property type="entry name" value="Fibrinogen_a/b/g_C_1"/>
</dbReference>
<dbReference type="SMART" id="SM00186">
    <property type="entry name" value="FBG"/>
    <property type="match status" value="1"/>
</dbReference>
<dbReference type="NCBIfam" id="NF040941">
    <property type="entry name" value="GGGWT_bact"/>
    <property type="match status" value="1"/>
</dbReference>
<protein>
    <recommendedName>
        <fullName evidence="6">Fibrinogen C-terminal domain-containing protein</fullName>
    </recommendedName>
</protein>
<dbReference type="InterPro" id="IPR002181">
    <property type="entry name" value="Fibrinogen_a/b/g_C_dom"/>
</dbReference>
<dbReference type="GO" id="GO:0005577">
    <property type="term" value="C:fibrinogen complex"/>
    <property type="evidence" value="ECO:0007669"/>
    <property type="project" value="TreeGrafter"/>
</dbReference>
<proteinExistence type="predicted"/>
<keyword evidence="3" id="KW-1015">Disulfide bond</keyword>
<feature type="domain" description="Fibrinogen C-terminal" evidence="6">
    <location>
        <begin position="119"/>
        <end position="266"/>
    </location>
</feature>
<accession>A0A8B6GXU6</accession>
<keyword evidence="4" id="KW-0325">Glycoprotein</keyword>
<dbReference type="InterPro" id="IPR037579">
    <property type="entry name" value="FIB_ANG-like"/>
</dbReference>
<comment type="subcellular location">
    <subcellularLocation>
        <location evidence="1">Secreted</location>
    </subcellularLocation>
</comment>
<name>A0A8B6GXU6_MYTGA</name>
<dbReference type="EMBL" id="UYJE01009154">
    <property type="protein sequence ID" value="VDI70645.1"/>
    <property type="molecule type" value="Genomic_DNA"/>
</dbReference>
<comment type="caution">
    <text evidence="7">The sequence shown here is derived from an EMBL/GenBank/DDBJ whole genome shotgun (WGS) entry which is preliminary data.</text>
</comment>
<evidence type="ECO:0000259" key="6">
    <source>
        <dbReference type="PROSITE" id="PS51406"/>
    </source>
</evidence>
<evidence type="ECO:0000256" key="5">
    <source>
        <dbReference type="SAM" id="SignalP"/>
    </source>
</evidence>
<dbReference type="AlphaFoldDB" id="A0A8B6GXU6"/>
<dbReference type="GO" id="GO:0030674">
    <property type="term" value="F:protein-macromolecule adaptor activity"/>
    <property type="evidence" value="ECO:0007669"/>
    <property type="project" value="TreeGrafter"/>
</dbReference>
<sequence length="318" mass="36088">MVKVVLGFVLVLTVQCATEVKHIQDVHVRNYRESSEENTRAKDILHELQGICLHEQHFKTVKELKKDTQAILNSLSVYKEVIKMNRQVTNDIKWIMKESHGEKEVSRILRLLTQDVKGICGMTVVKDCTDIQKTKQKSGVYKIYPDKSGGVKAYCDMAPETGGGWTVIQRRYDGSVNFQRTWAEYENGFGNVNGEYWLGNKYIHRLTSTGTYELKVVLTGSSKYIKDALYRTFVVGNEASKYKLTVGDYSGTAGISNTSIINFLPFKKGSKNGFHYLKEIKEMSTNESIKENNVGQNSLVKNKKKPDYFSSSLDASFK</sequence>
<feature type="signal peptide" evidence="5">
    <location>
        <begin position="1"/>
        <end position="16"/>
    </location>
</feature>
<dbReference type="PANTHER" id="PTHR47221">
    <property type="entry name" value="FIBRINOGEN ALPHA CHAIN"/>
    <property type="match status" value="1"/>
</dbReference>
<dbReference type="Pfam" id="PF00147">
    <property type="entry name" value="Fibrinogen_C"/>
    <property type="match status" value="1"/>
</dbReference>
<evidence type="ECO:0000256" key="3">
    <source>
        <dbReference type="ARBA" id="ARBA00023157"/>
    </source>
</evidence>
<gene>
    <name evidence="7" type="ORF">MGAL_10B075534</name>
</gene>
<keyword evidence="2" id="KW-0964">Secreted</keyword>
<dbReference type="GO" id="GO:0034116">
    <property type="term" value="P:positive regulation of heterotypic cell-cell adhesion"/>
    <property type="evidence" value="ECO:0007669"/>
    <property type="project" value="TreeGrafter"/>
</dbReference>
<evidence type="ECO:0000313" key="7">
    <source>
        <dbReference type="EMBL" id="VDI70645.1"/>
    </source>
</evidence>
<evidence type="ECO:0000256" key="1">
    <source>
        <dbReference type="ARBA" id="ARBA00004613"/>
    </source>
</evidence>
<dbReference type="GO" id="GO:0005201">
    <property type="term" value="F:extracellular matrix structural constituent"/>
    <property type="evidence" value="ECO:0007669"/>
    <property type="project" value="TreeGrafter"/>
</dbReference>
<evidence type="ECO:0000256" key="4">
    <source>
        <dbReference type="ARBA" id="ARBA00023180"/>
    </source>
</evidence>
<dbReference type="Proteomes" id="UP000596742">
    <property type="component" value="Unassembled WGS sequence"/>
</dbReference>
<reference evidence="7" key="1">
    <citation type="submission" date="2018-11" db="EMBL/GenBank/DDBJ databases">
        <authorList>
            <person name="Alioto T."/>
            <person name="Alioto T."/>
        </authorList>
    </citation>
    <scope>NUCLEOTIDE SEQUENCE</scope>
</reference>
<keyword evidence="8" id="KW-1185">Reference proteome</keyword>
<organism evidence="7 8">
    <name type="scientific">Mytilus galloprovincialis</name>
    <name type="common">Mediterranean mussel</name>
    <dbReference type="NCBI Taxonomy" id="29158"/>
    <lineage>
        <taxon>Eukaryota</taxon>
        <taxon>Metazoa</taxon>
        <taxon>Spiralia</taxon>
        <taxon>Lophotrochozoa</taxon>
        <taxon>Mollusca</taxon>
        <taxon>Bivalvia</taxon>
        <taxon>Autobranchia</taxon>
        <taxon>Pteriomorphia</taxon>
        <taxon>Mytilida</taxon>
        <taxon>Mytiloidea</taxon>
        <taxon>Mytilidae</taxon>
        <taxon>Mytilinae</taxon>
        <taxon>Mytilus</taxon>
    </lineage>
</organism>
<dbReference type="SUPFAM" id="SSF56496">
    <property type="entry name" value="Fibrinogen C-terminal domain-like"/>
    <property type="match status" value="1"/>
</dbReference>